<feature type="domain" description="Rho-GAP" evidence="10">
    <location>
        <begin position="353"/>
        <end position="540"/>
    </location>
</feature>
<keyword evidence="7" id="KW-0744">Spermatogenesis</keyword>
<dbReference type="GO" id="GO:0051233">
    <property type="term" value="C:spindle midzone"/>
    <property type="evidence" value="ECO:0007669"/>
    <property type="project" value="TreeGrafter"/>
</dbReference>
<dbReference type="FunFam" id="3.30.60.20:FF:000033">
    <property type="entry name" value="Rac GTPase-activating protein 1"/>
    <property type="match status" value="1"/>
</dbReference>
<dbReference type="InterPro" id="IPR000198">
    <property type="entry name" value="RhoGAP_dom"/>
</dbReference>
<dbReference type="GO" id="GO:0030496">
    <property type="term" value="C:midbody"/>
    <property type="evidence" value="ECO:0007669"/>
    <property type="project" value="TreeGrafter"/>
</dbReference>
<keyword evidence="6" id="KW-0862">Zinc</keyword>
<dbReference type="GO" id="GO:0000281">
    <property type="term" value="P:mitotic cytokinesis"/>
    <property type="evidence" value="ECO:0007669"/>
    <property type="project" value="TreeGrafter"/>
</dbReference>
<accession>A0A1E1XNS8</accession>
<dbReference type="SMART" id="SM00109">
    <property type="entry name" value="C1"/>
    <property type="match status" value="1"/>
</dbReference>
<evidence type="ECO:0000256" key="8">
    <source>
        <dbReference type="SAM" id="MobiDB-lite"/>
    </source>
</evidence>
<dbReference type="InterPro" id="IPR002219">
    <property type="entry name" value="PKC_DAG/PE"/>
</dbReference>
<keyword evidence="4" id="KW-0863">Zinc-finger</keyword>
<evidence type="ECO:0000256" key="4">
    <source>
        <dbReference type="ARBA" id="ARBA00022771"/>
    </source>
</evidence>
<organism evidence="11">
    <name type="scientific">Amblyomma sculptum</name>
    <name type="common">Tick</name>
    <dbReference type="NCBI Taxonomy" id="1581419"/>
    <lineage>
        <taxon>Eukaryota</taxon>
        <taxon>Metazoa</taxon>
        <taxon>Ecdysozoa</taxon>
        <taxon>Arthropoda</taxon>
        <taxon>Chelicerata</taxon>
        <taxon>Arachnida</taxon>
        <taxon>Acari</taxon>
        <taxon>Parasitiformes</taxon>
        <taxon>Ixodida</taxon>
        <taxon>Ixodoidea</taxon>
        <taxon>Ixodidae</taxon>
        <taxon>Amblyomminae</taxon>
        <taxon>Amblyomma</taxon>
    </lineage>
</organism>
<dbReference type="InterPro" id="IPR008936">
    <property type="entry name" value="Rho_GTPase_activation_prot"/>
</dbReference>
<dbReference type="PROSITE" id="PS50081">
    <property type="entry name" value="ZF_DAG_PE_2"/>
    <property type="match status" value="1"/>
</dbReference>
<keyword evidence="1" id="KW-0343">GTPase activation</keyword>
<dbReference type="SMART" id="SM00324">
    <property type="entry name" value="RhoGAP"/>
    <property type="match status" value="1"/>
</dbReference>
<reference evidence="11" key="2">
    <citation type="journal article" date="2017" name="Front. Cell. Infect. Microbiol.">
        <title>Analysis of the Salivary Gland Transcriptome of Unfed and Partially Fed Amblyomma sculptum Ticks and Descriptive Proteome of the Saliva.</title>
        <authorList>
            <person name="Esteves E."/>
            <person name="Maruyama S.R."/>
            <person name="Kawahara R."/>
            <person name="Fujita A."/>
            <person name="Martins L.A."/>
            <person name="Righi A.A."/>
            <person name="Costa F.B."/>
            <person name="Palmisano G."/>
            <person name="Labruna M.B."/>
            <person name="Sa-Nunes A."/>
            <person name="Ribeiro J.M.C."/>
            <person name="Fogaca A.C."/>
        </authorList>
    </citation>
    <scope>NUCLEOTIDE SEQUENCE</scope>
</reference>
<feature type="domain" description="Phorbol-ester/DAG-type" evidence="9">
    <location>
        <begin position="287"/>
        <end position="336"/>
    </location>
</feature>
<keyword evidence="3" id="KW-0479">Metal-binding</keyword>
<dbReference type="SUPFAM" id="SSF48350">
    <property type="entry name" value="GTPase activation domain, GAP"/>
    <property type="match status" value="1"/>
</dbReference>
<dbReference type="SUPFAM" id="SSF57889">
    <property type="entry name" value="Cysteine-rich domain"/>
    <property type="match status" value="1"/>
</dbReference>
<dbReference type="Pfam" id="PF00620">
    <property type="entry name" value="RhoGAP"/>
    <property type="match status" value="1"/>
</dbReference>
<evidence type="ECO:0000259" key="10">
    <source>
        <dbReference type="PROSITE" id="PS50238"/>
    </source>
</evidence>
<dbReference type="GO" id="GO:0030154">
    <property type="term" value="P:cell differentiation"/>
    <property type="evidence" value="ECO:0007669"/>
    <property type="project" value="UniProtKB-KW"/>
</dbReference>
<evidence type="ECO:0000313" key="11">
    <source>
        <dbReference type="EMBL" id="JAU00939.1"/>
    </source>
</evidence>
<dbReference type="PROSITE" id="PS50238">
    <property type="entry name" value="RHOGAP"/>
    <property type="match status" value="1"/>
</dbReference>
<evidence type="ECO:0000256" key="6">
    <source>
        <dbReference type="ARBA" id="ARBA00022833"/>
    </source>
</evidence>
<evidence type="ECO:0000256" key="2">
    <source>
        <dbReference type="ARBA" id="ARBA00022473"/>
    </source>
</evidence>
<dbReference type="EMBL" id="GFAA01002496">
    <property type="protein sequence ID" value="JAU00939.1"/>
    <property type="molecule type" value="mRNA"/>
</dbReference>
<evidence type="ECO:0000259" key="9">
    <source>
        <dbReference type="PROSITE" id="PS50081"/>
    </source>
</evidence>
<dbReference type="CDD" id="cd04382">
    <property type="entry name" value="RhoGAP_MgcRacGAP"/>
    <property type="match status" value="1"/>
</dbReference>
<dbReference type="GO" id="GO:0005634">
    <property type="term" value="C:nucleus"/>
    <property type="evidence" value="ECO:0007669"/>
    <property type="project" value="TreeGrafter"/>
</dbReference>
<dbReference type="PROSITE" id="PS00479">
    <property type="entry name" value="ZF_DAG_PE_1"/>
    <property type="match status" value="1"/>
</dbReference>
<dbReference type="GO" id="GO:0051256">
    <property type="term" value="P:mitotic spindle midzone assembly"/>
    <property type="evidence" value="ECO:0007669"/>
    <property type="project" value="TreeGrafter"/>
</dbReference>
<keyword evidence="2" id="KW-0217">Developmental protein</keyword>
<evidence type="ECO:0000256" key="5">
    <source>
        <dbReference type="ARBA" id="ARBA00022782"/>
    </source>
</evidence>
<feature type="compositionally biased region" description="Polar residues" evidence="8">
    <location>
        <begin position="258"/>
        <end position="275"/>
    </location>
</feature>
<dbReference type="Gene3D" id="3.30.60.20">
    <property type="match status" value="1"/>
</dbReference>
<evidence type="ECO:0000256" key="1">
    <source>
        <dbReference type="ARBA" id="ARBA00022468"/>
    </source>
</evidence>
<dbReference type="GO" id="GO:0008270">
    <property type="term" value="F:zinc ion binding"/>
    <property type="evidence" value="ECO:0007669"/>
    <property type="project" value="UniProtKB-KW"/>
</dbReference>
<feature type="region of interest" description="Disordered" evidence="8">
    <location>
        <begin position="229"/>
        <end position="275"/>
    </location>
</feature>
<dbReference type="Pfam" id="PF00130">
    <property type="entry name" value="C1_1"/>
    <property type="match status" value="1"/>
</dbReference>
<dbReference type="GO" id="GO:0032154">
    <property type="term" value="C:cleavage furrow"/>
    <property type="evidence" value="ECO:0007669"/>
    <property type="project" value="TreeGrafter"/>
</dbReference>
<name>A0A1E1XNS8_AMBSC</name>
<dbReference type="AlphaFoldDB" id="A0A1E1XNS8"/>
<dbReference type="Gene3D" id="1.10.555.10">
    <property type="entry name" value="Rho GTPase activation protein"/>
    <property type="match status" value="1"/>
</dbReference>
<dbReference type="GO" id="GO:0007283">
    <property type="term" value="P:spermatogenesis"/>
    <property type="evidence" value="ECO:0007669"/>
    <property type="project" value="UniProtKB-KW"/>
</dbReference>
<keyword evidence="5" id="KW-0221">Differentiation</keyword>
<dbReference type="GO" id="GO:0097149">
    <property type="term" value="C:centralspindlin complex"/>
    <property type="evidence" value="ECO:0007669"/>
    <property type="project" value="TreeGrafter"/>
</dbReference>
<dbReference type="PANTHER" id="PTHR46199">
    <property type="entry name" value="RAC GTPASE-ACTIVATING PROTEIN 1"/>
    <property type="match status" value="1"/>
</dbReference>
<dbReference type="InterPro" id="IPR046349">
    <property type="entry name" value="C1-like_sf"/>
</dbReference>
<dbReference type="CDD" id="cd20821">
    <property type="entry name" value="C1_MgcRacGAP"/>
    <property type="match status" value="1"/>
</dbReference>
<dbReference type="GO" id="GO:0005096">
    <property type="term" value="F:GTPase activator activity"/>
    <property type="evidence" value="ECO:0007669"/>
    <property type="project" value="UniProtKB-KW"/>
</dbReference>
<proteinExistence type="evidence at transcript level"/>
<evidence type="ECO:0000256" key="7">
    <source>
        <dbReference type="ARBA" id="ARBA00022871"/>
    </source>
</evidence>
<protein>
    <submittedName>
        <fullName evidence="11">Putative gtpase-activating protein</fullName>
    </submittedName>
</protein>
<sequence length="621" mass="69821">MAPIMSKLSLAAQFDDLCRQLTQTDTTHEEILLEFVRNQEECRKRWFATENENRELKKHVASLHADHMVLERNLADVREVLQKEVHRREKIEEEKLNKQHQLDLIREFIMNDTELRDETIEKLAFLKPENEGKDFNAERLGTINESIGSVLSPSGDSLEISDDGACRRSSRSRAKRRCNAVRPGECVSDVKRTKGFDEIDQACANMITTTVTIKDGKDFVATSRVFTQALTPAPSAPPPPSPEADRKPTGTPKLISGSAPTTPVSQRREQTITPKRSLSAGRLMSREHIFCPKTVIKSETCGPCGKRIKFYKTAYKCNRCRSVCHQECKDKVPLPCFPTNRTPTQGGSAGRHRSLSDYVPSNPPMVPALVIHCIQEVEKRGLHEVGLYRIPGSEREVRELREQFERGKGIPNMSRVDIHAVCGVLKDFLRSLRECLITKSLWQTFVNAAQDDNRMSATSRAVEQLPQPNRDTLAALMLHLKNISQNKDIKMPATNLARVFGPTIVGFSTTDTAAVTNLLAETELQTKVMLALLSLSSYFYEQFLDVESDDERTPKPLPVPSSRLLGPIYDSPSNKELYTPPYVRTPASCSRLTSSASAKNQRNLTKGTPKKRTVFYSPIMK</sequence>
<evidence type="ECO:0000256" key="3">
    <source>
        <dbReference type="ARBA" id="ARBA00022723"/>
    </source>
</evidence>
<reference evidence="11" key="1">
    <citation type="submission" date="2016-09" db="EMBL/GenBank/DDBJ databases">
        <authorList>
            <person name="Capua I."/>
            <person name="De Benedictis P."/>
            <person name="Joannis T."/>
            <person name="Lombin L.H."/>
            <person name="Cattoli G."/>
        </authorList>
    </citation>
    <scope>NUCLEOTIDE SEQUENCE</scope>
</reference>
<dbReference type="PANTHER" id="PTHR46199:SF3">
    <property type="entry name" value="RAC GTPASE-ACTIVATING PROTEIN 1"/>
    <property type="match status" value="1"/>
</dbReference>
<dbReference type="GO" id="GO:0007266">
    <property type="term" value="P:Rho protein signal transduction"/>
    <property type="evidence" value="ECO:0007669"/>
    <property type="project" value="TreeGrafter"/>
</dbReference>